<dbReference type="InterPro" id="IPR047021">
    <property type="entry name" value="REXO1/3/4-like"/>
</dbReference>
<evidence type="ECO:0000259" key="8">
    <source>
        <dbReference type="SMART" id="SM00479"/>
    </source>
</evidence>
<dbReference type="GO" id="GO:0004527">
    <property type="term" value="F:exonuclease activity"/>
    <property type="evidence" value="ECO:0007669"/>
    <property type="project" value="UniProtKB-KW"/>
</dbReference>
<proteinExistence type="inferred from homology"/>
<dbReference type="Proteomes" id="UP000886523">
    <property type="component" value="Unassembled WGS sequence"/>
</dbReference>
<dbReference type="Gene3D" id="3.30.420.10">
    <property type="entry name" value="Ribonuclease H-like superfamily/Ribonuclease H"/>
    <property type="match status" value="1"/>
</dbReference>
<accession>A0A9P6AWD4</accession>
<dbReference type="GO" id="GO:0005634">
    <property type="term" value="C:nucleus"/>
    <property type="evidence" value="ECO:0007669"/>
    <property type="project" value="UniProtKB-SubCell"/>
</dbReference>
<evidence type="ECO:0000256" key="3">
    <source>
        <dbReference type="ARBA" id="ARBA00022722"/>
    </source>
</evidence>
<protein>
    <recommendedName>
        <fullName evidence="8">Exonuclease domain-containing protein</fullName>
    </recommendedName>
</protein>
<dbReference type="InterPro" id="IPR034922">
    <property type="entry name" value="REX1-like_exo"/>
</dbReference>
<comment type="caution">
    <text evidence="9">The sequence shown here is derived from an EMBL/GenBank/DDBJ whole genome shotgun (WGS) entry which is preliminary data.</text>
</comment>
<dbReference type="CDD" id="cd06145">
    <property type="entry name" value="REX1_like"/>
    <property type="match status" value="1"/>
</dbReference>
<organism evidence="9 10">
    <name type="scientific">Hydnum rufescens UP504</name>
    <dbReference type="NCBI Taxonomy" id="1448309"/>
    <lineage>
        <taxon>Eukaryota</taxon>
        <taxon>Fungi</taxon>
        <taxon>Dikarya</taxon>
        <taxon>Basidiomycota</taxon>
        <taxon>Agaricomycotina</taxon>
        <taxon>Agaricomycetes</taxon>
        <taxon>Cantharellales</taxon>
        <taxon>Hydnaceae</taxon>
        <taxon>Hydnum</taxon>
    </lineage>
</organism>
<dbReference type="InterPro" id="IPR013520">
    <property type="entry name" value="Ribonucl_H"/>
</dbReference>
<feature type="region of interest" description="Disordered" evidence="7">
    <location>
        <begin position="19"/>
        <end position="39"/>
    </location>
</feature>
<feature type="region of interest" description="Disordered" evidence="7">
    <location>
        <begin position="57"/>
        <end position="128"/>
    </location>
</feature>
<keyword evidence="10" id="KW-1185">Reference proteome</keyword>
<evidence type="ECO:0000313" key="9">
    <source>
        <dbReference type="EMBL" id="KAF9513244.1"/>
    </source>
</evidence>
<evidence type="ECO:0000256" key="6">
    <source>
        <dbReference type="ARBA" id="ARBA00023242"/>
    </source>
</evidence>
<dbReference type="GO" id="GO:0003676">
    <property type="term" value="F:nucleic acid binding"/>
    <property type="evidence" value="ECO:0007669"/>
    <property type="project" value="InterPro"/>
</dbReference>
<reference evidence="9" key="1">
    <citation type="journal article" date="2020" name="Nat. Commun.">
        <title>Large-scale genome sequencing of mycorrhizal fungi provides insights into the early evolution of symbiotic traits.</title>
        <authorList>
            <person name="Miyauchi S."/>
            <person name="Kiss E."/>
            <person name="Kuo A."/>
            <person name="Drula E."/>
            <person name="Kohler A."/>
            <person name="Sanchez-Garcia M."/>
            <person name="Morin E."/>
            <person name="Andreopoulos B."/>
            <person name="Barry K.W."/>
            <person name="Bonito G."/>
            <person name="Buee M."/>
            <person name="Carver A."/>
            <person name="Chen C."/>
            <person name="Cichocki N."/>
            <person name="Clum A."/>
            <person name="Culley D."/>
            <person name="Crous P.W."/>
            <person name="Fauchery L."/>
            <person name="Girlanda M."/>
            <person name="Hayes R.D."/>
            <person name="Keri Z."/>
            <person name="LaButti K."/>
            <person name="Lipzen A."/>
            <person name="Lombard V."/>
            <person name="Magnuson J."/>
            <person name="Maillard F."/>
            <person name="Murat C."/>
            <person name="Nolan M."/>
            <person name="Ohm R.A."/>
            <person name="Pangilinan J."/>
            <person name="Pereira M.F."/>
            <person name="Perotto S."/>
            <person name="Peter M."/>
            <person name="Pfister S."/>
            <person name="Riley R."/>
            <person name="Sitrit Y."/>
            <person name="Stielow J.B."/>
            <person name="Szollosi G."/>
            <person name="Zifcakova L."/>
            <person name="Stursova M."/>
            <person name="Spatafora J.W."/>
            <person name="Tedersoo L."/>
            <person name="Vaario L.M."/>
            <person name="Yamada A."/>
            <person name="Yan M."/>
            <person name="Wang P."/>
            <person name="Xu J."/>
            <person name="Bruns T."/>
            <person name="Baldrian P."/>
            <person name="Vilgalys R."/>
            <person name="Dunand C."/>
            <person name="Henrissat B."/>
            <person name="Grigoriev I.V."/>
            <person name="Hibbett D."/>
            <person name="Nagy L.G."/>
            <person name="Martin F.M."/>
        </authorList>
    </citation>
    <scope>NUCLEOTIDE SEQUENCE</scope>
    <source>
        <strain evidence="9">UP504</strain>
    </source>
</reference>
<dbReference type="PANTHER" id="PTHR12801">
    <property type="entry name" value="RNA EXONUCLEASE REXO1 / RECO3 FAMILY MEMBER-RELATED"/>
    <property type="match status" value="1"/>
</dbReference>
<gene>
    <name evidence="9" type="ORF">BS47DRAFT_1372581</name>
</gene>
<dbReference type="EMBL" id="MU128975">
    <property type="protein sequence ID" value="KAF9513244.1"/>
    <property type="molecule type" value="Genomic_DNA"/>
</dbReference>
<feature type="compositionally biased region" description="Polar residues" evidence="7">
    <location>
        <begin position="114"/>
        <end position="126"/>
    </location>
</feature>
<dbReference type="InterPro" id="IPR036397">
    <property type="entry name" value="RNaseH_sf"/>
</dbReference>
<dbReference type="PANTHER" id="PTHR12801:SF115">
    <property type="entry name" value="FI18136P1-RELATED"/>
    <property type="match status" value="1"/>
</dbReference>
<evidence type="ECO:0000256" key="5">
    <source>
        <dbReference type="ARBA" id="ARBA00022839"/>
    </source>
</evidence>
<name>A0A9P6AWD4_9AGAM</name>
<keyword evidence="5" id="KW-0269">Exonuclease</keyword>
<dbReference type="OrthoDB" id="8191639at2759"/>
<feature type="compositionally biased region" description="Polar residues" evidence="7">
    <location>
        <begin position="57"/>
        <end position="66"/>
    </location>
</feature>
<evidence type="ECO:0000256" key="7">
    <source>
        <dbReference type="SAM" id="MobiDB-lite"/>
    </source>
</evidence>
<dbReference type="AlphaFoldDB" id="A0A9P6AWD4"/>
<dbReference type="SUPFAM" id="SSF53098">
    <property type="entry name" value="Ribonuclease H-like"/>
    <property type="match status" value="1"/>
</dbReference>
<comment type="similarity">
    <text evidence="2">Belongs to the REXO1/REXO3 family.</text>
</comment>
<evidence type="ECO:0000256" key="1">
    <source>
        <dbReference type="ARBA" id="ARBA00004123"/>
    </source>
</evidence>
<evidence type="ECO:0000313" key="10">
    <source>
        <dbReference type="Proteomes" id="UP000886523"/>
    </source>
</evidence>
<dbReference type="SMART" id="SM00479">
    <property type="entry name" value="EXOIII"/>
    <property type="match status" value="1"/>
</dbReference>
<evidence type="ECO:0000256" key="4">
    <source>
        <dbReference type="ARBA" id="ARBA00022801"/>
    </source>
</evidence>
<feature type="domain" description="Exonuclease" evidence="8">
    <location>
        <begin position="356"/>
        <end position="512"/>
    </location>
</feature>
<comment type="subcellular location">
    <subcellularLocation>
        <location evidence="1">Nucleus</location>
    </subcellularLocation>
</comment>
<evidence type="ECO:0000256" key="2">
    <source>
        <dbReference type="ARBA" id="ARBA00006357"/>
    </source>
</evidence>
<keyword evidence="6" id="KW-0539">Nucleus</keyword>
<keyword evidence="3" id="KW-0540">Nuclease</keyword>
<dbReference type="InterPro" id="IPR012337">
    <property type="entry name" value="RNaseH-like_sf"/>
</dbReference>
<sequence length="518" mass="56145">MFAPKGLFRSLPCPNRLSCSRDPCPYSHESPSSLPKPPSLVASLRAALAPVVKPIPSSTSVVQITSPAKDAGPSVASTSSLKRTADDISGSPERSVFTQPPKKLQKADPKPIQPQHTSPELSTQSGAPRIQASIARSNVPIPVRQTMLTTVFEHFRQLYSEITSTNPGLPAQHALAQEVEVYEKSTKITYRNAMISAIATIKKRPPPDSKDHPSVGTNSEVAVRTAKLSSLSSFELLPSHLGSLVLSRDAQIALDYVVDVPPGTGGDRPNEVGNMVKCERCAAQFVVKEDPPRDQCEYHWSRPYTTKIDAGPKDAEIGVHVFSEKDPEALHSRHAFTISADSCRDESGEPKQGALDVCAMDCEMIYTTAGMSVARVSVVDGKGERVFDEHVRMSEGVQVLFSGISSLSEAVFDLDHVRLALGAYIGPNTIVIGHALENDLKTLRMIHGKVIDTCAIYPHKMGPPYRRALRDLARDYLGQFIQTGGGSTGHSSLEDARATLDLVRCWVLDKGDGTRKPK</sequence>
<keyword evidence="4" id="KW-0378">Hydrolase</keyword>